<name>A0ABY2CRR4_METMH</name>
<organism evidence="2 3">
    <name type="scientific">Methylomonas methanica</name>
    <dbReference type="NCBI Taxonomy" id="421"/>
    <lineage>
        <taxon>Bacteria</taxon>
        <taxon>Pseudomonadati</taxon>
        <taxon>Pseudomonadota</taxon>
        <taxon>Gammaproteobacteria</taxon>
        <taxon>Methylococcales</taxon>
        <taxon>Methylococcaceae</taxon>
        <taxon>Methylomonas</taxon>
    </lineage>
</organism>
<evidence type="ECO:0000313" key="3">
    <source>
        <dbReference type="Proteomes" id="UP000295649"/>
    </source>
</evidence>
<dbReference type="Pfam" id="PF13354">
    <property type="entry name" value="Beta-lactamase2"/>
    <property type="match status" value="1"/>
</dbReference>
<proteinExistence type="predicted"/>
<reference evidence="2 3" key="1">
    <citation type="submission" date="2019-03" db="EMBL/GenBank/DDBJ databases">
        <title>Systems level insights into methane cycling in arid and semi-arid ecosystems.</title>
        <authorList>
            <person name="Kalyuzhnaya M."/>
        </authorList>
    </citation>
    <scope>NUCLEOTIDE SEQUENCE [LARGE SCALE GENOMIC DNA]</scope>
    <source>
        <strain evidence="2 3">S-1</strain>
    </source>
</reference>
<dbReference type="EMBL" id="SMCN01000002">
    <property type="protein sequence ID" value="TCV87522.1"/>
    <property type="molecule type" value="Genomic_DNA"/>
</dbReference>
<dbReference type="SUPFAM" id="SSF56601">
    <property type="entry name" value="beta-lactamase/transpeptidase-like"/>
    <property type="match status" value="1"/>
</dbReference>
<sequence length="436" mass="47959">MYVRISKDVGGTTSLNRQIKTTRLTRCPEHSSLGELDPVAPACTPKPSWIPRLKHFFSPKTRGVKTGSADLEWKSSGTVAELEPDQLNPGYFFAKNHGLIRDKNLDKKLQELMAKLAANRPPFDSEPFKTFVANRGKVMVALVDLSTKNKLVFPELAEFNSTRITPGGSLAKIGLLYAAFQNRFDFNTLAGKDPRSLTADRIAKLKAIYDVTVSGSPAVAKFEFNDDFSKTFSGICHNCDASKISRSLGLAYVNSALWQSGLYDCRWGGIWIGAHYNEWINKNQKWECDTDPTFYKGNCTSEGCHVNPKGGSYIDLTALAVANFFTLLAQGRLIDDFSSQRLMDILLKQAEPDSGCNSRFKAGLTAAGRFDAGDRIYSKIGVTQSVSHEGGLIDRRSIGKKYVAVVLTVSNAGTAINGMVRQKLIVHLDDLIKANP</sequence>
<dbReference type="Gene3D" id="3.40.710.10">
    <property type="entry name" value="DD-peptidase/beta-lactamase superfamily"/>
    <property type="match status" value="1"/>
</dbReference>
<dbReference type="InterPro" id="IPR045155">
    <property type="entry name" value="Beta-lactam_cat"/>
</dbReference>
<protein>
    <recommendedName>
        <fullName evidence="1">Beta-lactamase class A catalytic domain-containing protein</fullName>
    </recommendedName>
</protein>
<evidence type="ECO:0000259" key="1">
    <source>
        <dbReference type="Pfam" id="PF13354"/>
    </source>
</evidence>
<keyword evidence="3" id="KW-1185">Reference proteome</keyword>
<dbReference type="InterPro" id="IPR012338">
    <property type="entry name" value="Beta-lactam/transpept-like"/>
</dbReference>
<dbReference type="Proteomes" id="UP000295649">
    <property type="component" value="Unassembled WGS sequence"/>
</dbReference>
<comment type="caution">
    <text evidence="2">The sequence shown here is derived from an EMBL/GenBank/DDBJ whole genome shotgun (WGS) entry which is preliminary data.</text>
</comment>
<feature type="domain" description="Beta-lactamase class A catalytic" evidence="1">
    <location>
        <begin position="316"/>
        <end position="408"/>
    </location>
</feature>
<accession>A0ABY2CRR4</accession>
<gene>
    <name evidence="2" type="ORF">EDE11_10223</name>
</gene>
<evidence type="ECO:0000313" key="2">
    <source>
        <dbReference type="EMBL" id="TCV87522.1"/>
    </source>
</evidence>